<keyword evidence="7 8" id="KW-0411">Iron-sulfur</keyword>
<dbReference type="CDD" id="cd01335">
    <property type="entry name" value="Radical_SAM"/>
    <property type="match status" value="1"/>
</dbReference>
<evidence type="ECO:0000313" key="10">
    <source>
        <dbReference type="EMBL" id="ABS67044.1"/>
    </source>
</evidence>
<keyword evidence="3 8" id="KW-0479">Metal-binding</keyword>
<evidence type="ECO:0000259" key="9">
    <source>
        <dbReference type="PROSITE" id="PS51918"/>
    </source>
</evidence>
<proteinExistence type="inferred from homology"/>
<comment type="cofactor">
    <cofactor evidence="8">
        <name>[4Fe-4S] cluster</name>
        <dbReference type="ChEBI" id="CHEBI:49883"/>
    </cofactor>
    <text evidence="8">Binds 1 [4Fe-4S] cluster. The cluster is coordinated with 3 cysteines and an exchangeable S-adenosyl-L-methionine.</text>
</comment>
<dbReference type="InterPro" id="IPR050377">
    <property type="entry name" value="Radical_SAM_PqqE_MftC-like"/>
</dbReference>
<evidence type="ECO:0000256" key="6">
    <source>
        <dbReference type="ARBA" id="ARBA00023004"/>
    </source>
</evidence>
<dbReference type="GO" id="GO:0018189">
    <property type="term" value="P:pyrroloquinoline quinone biosynthetic process"/>
    <property type="evidence" value="ECO:0007669"/>
    <property type="project" value="UniProtKB-UniRule"/>
</dbReference>
<comment type="function">
    <text evidence="8">Catalyzes the cross-linking of a glutamate residue and a tyrosine residue in the PqqA protein as part of the biosynthesis of pyrroloquinoline quinone (PQQ).</text>
</comment>
<evidence type="ECO:0000313" key="11">
    <source>
        <dbReference type="Proteomes" id="UP000002417"/>
    </source>
</evidence>
<dbReference type="InterPro" id="IPR013785">
    <property type="entry name" value="Aldolase_TIM"/>
</dbReference>
<dbReference type="Pfam" id="PF13186">
    <property type="entry name" value="SPASM"/>
    <property type="match status" value="1"/>
</dbReference>
<accession>A7IGA1</accession>
<dbReference type="AlphaFoldDB" id="A7IGA1"/>
<reference evidence="10 11" key="1">
    <citation type="submission" date="2007-07" db="EMBL/GenBank/DDBJ databases">
        <title>Complete sequence of chromosome of Xanthobacter autotrophicus Py2.</title>
        <authorList>
            <consortium name="US DOE Joint Genome Institute"/>
            <person name="Copeland A."/>
            <person name="Lucas S."/>
            <person name="Lapidus A."/>
            <person name="Barry K."/>
            <person name="Glavina del Rio T."/>
            <person name="Hammon N."/>
            <person name="Israni S."/>
            <person name="Dalin E."/>
            <person name="Tice H."/>
            <person name="Pitluck S."/>
            <person name="Sims D."/>
            <person name="Brettin T."/>
            <person name="Bruce D."/>
            <person name="Detter J.C."/>
            <person name="Han C."/>
            <person name="Tapia R."/>
            <person name="Brainard J."/>
            <person name="Schmutz J."/>
            <person name="Larimer F."/>
            <person name="Land M."/>
            <person name="Hauser L."/>
            <person name="Kyrpides N."/>
            <person name="Kim E."/>
            <person name="Ensigns S.A."/>
            <person name="Richardson P."/>
        </authorList>
    </citation>
    <scope>NUCLEOTIDE SEQUENCE [LARGE SCALE GENOMIC DNA]</scope>
    <source>
        <strain evidence="11">ATCC BAA-1158 / Py2</strain>
    </source>
</reference>
<comment type="catalytic activity">
    <reaction evidence="8">
        <text>[PQQ precursor protein] + S-adenosyl-L-methionine = E-Y cross-linked-[PQQ precursor protein] + 5'-deoxyadenosine + L-methionine + H(+)</text>
        <dbReference type="Rhea" id="RHEA:56836"/>
        <dbReference type="Rhea" id="RHEA-COMP:14800"/>
        <dbReference type="Rhea" id="RHEA-COMP:14801"/>
        <dbReference type="ChEBI" id="CHEBI:15378"/>
        <dbReference type="ChEBI" id="CHEBI:17319"/>
        <dbReference type="ChEBI" id="CHEBI:57844"/>
        <dbReference type="ChEBI" id="CHEBI:59789"/>
        <dbReference type="ChEBI" id="CHEBI:141026"/>
        <dbReference type="ChEBI" id="CHEBI:141027"/>
        <dbReference type="EC" id="1.21.98.4"/>
    </reaction>
</comment>
<dbReference type="HOGENOM" id="CLU_009273_4_7_5"/>
<dbReference type="InterPro" id="IPR011843">
    <property type="entry name" value="PQQ_synth_PqqE_bac"/>
</dbReference>
<dbReference type="GO" id="GO:0009975">
    <property type="term" value="F:cyclase activity"/>
    <property type="evidence" value="ECO:0007669"/>
    <property type="project" value="UniProtKB-UniRule"/>
</dbReference>
<dbReference type="Gene3D" id="3.20.20.70">
    <property type="entry name" value="Aldolase class I"/>
    <property type="match status" value="1"/>
</dbReference>
<feature type="binding site" evidence="8">
    <location>
        <position position="36"/>
    </location>
    <ligand>
        <name>[4Fe-4S] cluster</name>
        <dbReference type="ChEBI" id="CHEBI:49883"/>
        <note>4Fe-4S-S-AdoMet</note>
    </ligand>
</feature>
<evidence type="ECO:0000256" key="8">
    <source>
        <dbReference type="HAMAP-Rule" id="MF_00660"/>
    </source>
</evidence>
<keyword evidence="11" id="KW-1185">Reference proteome</keyword>
<evidence type="ECO:0000256" key="4">
    <source>
        <dbReference type="ARBA" id="ARBA00022905"/>
    </source>
</evidence>
<dbReference type="Pfam" id="PF04055">
    <property type="entry name" value="Radical_SAM"/>
    <property type="match status" value="1"/>
</dbReference>
<dbReference type="CDD" id="cd21119">
    <property type="entry name" value="SPASM_PqqE"/>
    <property type="match status" value="1"/>
</dbReference>
<name>A7IGA1_XANP2</name>
<dbReference type="Proteomes" id="UP000002417">
    <property type="component" value="Chromosome"/>
</dbReference>
<dbReference type="OrthoDB" id="9792276at2"/>
<dbReference type="UniPathway" id="UPA00539"/>
<dbReference type="PROSITE" id="PS51918">
    <property type="entry name" value="RADICAL_SAM"/>
    <property type="match status" value="1"/>
</dbReference>
<dbReference type="PIRSF" id="PIRSF037420">
    <property type="entry name" value="PQQ_syn_pqqE"/>
    <property type="match status" value="1"/>
</dbReference>
<dbReference type="EC" id="1.21.98.4" evidence="8"/>
<keyword evidence="5 8" id="KW-0560">Oxidoreductase</keyword>
<evidence type="ECO:0000256" key="7">
    <source>
        <dbReference type="ARBA" id="ARBA00023014"/>
    </source>
</evidence>
<dbReference type="GO" id="GO:0016491">
    <property type="term" value="F:oxidoreductase activity"/>
    <property type="evidence" value="ECO:0007669"/>
    <property type="project" value="UniProtKB-KW"/>
</dbReference>
<dbReference type="NCBIfam" id="TIGR02109">
    <property type="entry name" value="PQQ_syn_pqqE"/>
    <property type="match status" value="1"/>
</dbReference>
<dbReference type="SFLD" id="SFLDF00280">
    <property type="entry name" value="coenzyme_PQQ_synthesis_protein"/>
    <property type="match status" value="1"/>
</dbReference>
<keyword evidence="4 8" id="KW-0884">PQQ biosynthesis</keyword>
<dbReference type="PANTHER" id="PTHR11228:SF7">
    <property type="entry name" value="PQQA PEPTIDE CYCLASE"/>
    <property type="match status" value="1"/>
</dbReference>
<keyword evidence="1 8" id="KW-0004">4Fe-4S</keyword>
<dbReference type="InterPro" id="IPR000385">
    <property type="entry name" value="MoaA_NifB_PqqE_Fe-S-bd_CS"/>
</dbReference>
<feature type="domain" description="Radical SAM core" evidence="9">
    <location>
        <begin position="22"/>
        <end position="234"/>
    </location>
</feature>
<dbReference type="PANTHER" id="PTHR11228">
    <property type="entry name" value="RADICAL SAM DOMAIN PROTEIN"/>
    <property type="match status" value="1"/>
</dbReference>
<dbReference type="STRING" id="78245.Xaut_1799"/>
<evidence type="ECO:0000256" key="3">
    <source>
        <dbReference type="ARBA" id="ARBA00022723"/>
    </source>
</evidence>
<feature type="binding site" evidence="8">
    <location>
        <position position="43"/>
    </location>
    <ligand>
        <name>[4Fe-4S] cluster</name>
        <dbReference type="ChEBI" id="CHEBI:49883"/>
        <note>4Fe-4S-S-AdoMet</note>
    </ligand>
</feature>
<dbReference type="InterPro" id="IPR007197">
    <property type="entry name" value="rSAM"/>
</dbReference>
<dbReference type="EMBL" id="CP000781">
    <property type="protein sequence ID" value="ABS67044.1"/>
    <property type="molecule type" value="Genomic_DNA"/>
</dbReference>
<dbReference type="SFLD" id="SFLDG01067">
    <property type="entry name" value="SPASM/twitch_domain_containing"/>
    <property type="match status" value="1"/>
</dbReference>
<dbReference type="PROSITE" id="PS01305">
    <property type="entry name" value="MOAA_NIFB_PQQE"/>
    <property type="match status" value="1"/>
</dbReference>
<dbReference type="SUPFAM" id="SSF102114">
    <property type="entry name" value="Radical SAM enzymes"/>
    <property type="match status" value="1"/>
</dbReference>
<dbReference type="KEGG" id="xau:Xaut_1799"/>
<keyword evidence="2 8" id="KW-0949">S-adenosyl-L-methionine</keyword>
<evidence type="ECO:0000256" key="5">
    <source>
        <dbReference type="ARBA" id="ARBA00023002"/>
    </source>
</evidence>
<keyword evidence="6 8" id="KW-0408">Iron</keyword>
<dbReference type="GO" id="GO:0051539">
    <property type="term" value="F:4 iron, 4 sulfur cluster binding"/>
    <property type="evidence" value="ECO:0007669"/>
    <property type="project" value="UniProtKB-KW"/>
</dbReference>
<evidence type="ECO:0000256" key="1">
    <source>
        <dbReference type="ARBA" id="ARBA00022485"/>
    </source>
</evidence>
<dbReference type="PhylomeDB" id="A7IGA1"/>
<dbReference type="InterPro" id="IPR017200">
    <property type="entry name" value="PqqE-like"/>
</dbReference>
<dbReference type="NCBIfam" id="TIGR04085">
    <property type="entry name" value="rSAM_more_4Fe4S"/>
    <property type="match status" value="1"/>
</dbReference>
<gene>
    <name evidence="8" type="primary">pqqE</name>
    <name evidence="10" type="ordered locus">Xaut_1799</name>
</gene>
<dbReference type="InterPro" id="IPR023885">
    <property type="entry name" value="4Fe4S-binding_SPASM_dom"/>
</dbReference>
<organism evidence="10 11">
    <name type="scientific">Xanthobacter autotrophicus (strain ATCC BAA-1158 / Py2)</name>
    <dbReference type="NCBI Taxonomy" id="78245"/>
    <lineage>
        <taxon>Bacteria</taxon>
        <taxon>Pseudomonadati</taxon>
        <taxon>Pseudomonadota</taxon>
        <taxon>Alphaproteobacteria</taxon>
        <taxon>Hyphomicrobiales</taxon>
        <taxon>Xanthobacteraceae</taxon>
        <taxon>Xanthobacter</taxon>
    </lineage>
</organism>
<comment type="similarity">
    <text evidence="8">Belongs to the radical SAM superfamily. PqqE family.</text>
</comment>
<dbReference type="HAMAP" id="MF_00660">
    <property type="entry name" value="PqqE"/>
    <property type="match status" value="1"/>
</dbReference>
<feature type="binding site" evidence="8">
    <location>
        <position position="40"/>
    </location>
    <ligand>
        <name>[4Fe-4S] cluster</name>
        <dbReference type="ChEBI" id="CHEBI:49883"/>
        <note>4Fe-4S-S-AdoMet</note>
    </ligand>
</feature>
<dbReference type="eggNOG" id="COG0535">
    <property type="taxonomic scope" value="Bacteria"/>
</dbReference>
<dbReference type="SFLD" id="SFLDS00029">
    <property type="entry name" value="Radical_SAM"/>
    <property type="match status" value="1"/>
</dbReference>
<comment type="subunit">
    <text evidence="8">Interacts with PqqD. The interaction is necessary for activity of PqqE.</text>
</comment>
<protein>
    <recommendedName>
        <fullName evidence="8">PqqA peptide cyclase</fullName>
        <ecNumber evidence="8">1.21.98.4</ecNumber>
    </recommendedName>
    <alternativeName>
        <fullName evidence="8">Coenzyme PQQ synthesis protein E</fullName>
    </alternativeName>
</protein>
<dbReference type="SFLD" id="SFLDG01386">
    <property type="entry name" value="main_SPASM_domain-containing"/>
    <property type="match status" value="1"/>
</dbReference>
<sequence length="391" mass="42102">MTNATAELNLETAPRPAAVHPVGHPIGILAELTHRCPLRCPYCSNPLELERREAELDTATWKRVLSEAAALGVLHVHLSGGEPTARADLVELTAHCAAEGLYTNLITSGVGRAGAMLPALSEAGLDHVQLSFQGAKAETTDRVGGYAGGHAAKLAFAAQVTDLGLPLTVNAVFHRANIHEVEDMIELAIALKARRLEVAHTQYYGWAYANRAALMPARPDVDRSVAIVEEARKRLEGVLVIDMVIPDYYARYPKPCSGGWGRRTLNVTPTGRVLPCHAAESIPGLEFWSVRDHALGDIWRASPAFNAYRGTAWMREPCRSCDRREMDFGGCRCQAMALAGDASLTDPACSKSPFHARVEALATAEAAGIAPDFIYRTIGGMPAGRREGAKP</sequence>
<dbReference type="InterPro" id="IPR058240">
    <property type="entry name" value="rSAM_sf"/>
</dbReference>
<dbReference type="GO" id="GO:1904047">
    <property type="term" value="F:S-adenosyl-L-methionine binding"/>
    <property type="evidence" value="ECO:0007669"/>
    <property type="project" value="UniProtKB-UniRule"/>
</dbReference>
<dbReference type="GO" id="GO:0005506">
    <property type="term" value="F:iron ion binding"/>
    <property type="evidence" value="ECO:0007669"/>
    <property type="project" value="UniProtKB-UniRule"/>
</dbReference>
<comment type="pathway">
    <text evidence="8">Cofactor biosynthesis; pyrroloquinoline quinone biosynthesis.</text>
</comment>
<evidence type="ECO:0000256" key="2">
    <source>
        <dbReference type="ARBA" id="ARBA00022691"/>
    </source>
</evidence>